<evidence type="ECO:0000256" key="1">
    <source>
        <dbReference type="SAM" id="MobiDB-lite"/>
    </source>
</evidence>
<sequence length="338" mass="36826">MKPAASGSKQKGSIGTGRKPTKKSKYGSTTAANAPAQEQKRSIPKTVAEIFDEAPLSAAQLSQMSEVEIKIITQLRRCHGAESCNSFYSPLLRACHALAELFLQLYPCPCPECDPSKASSSFRSEITNGSLHTMAQELDCFQEEVMEAMAIHGSDQLEATTFGAVLVLLTSVVETFVDDLHAFQSRESSDPVRLVKDMQATSELRLQQLGRCMHAMIAINCSEDGLGPLLRGTAGALFFQRLRARVQTLREACKHAHLGCTQTFNIRVLSEILTPGVHEGGYPRAKRGASARRFTAIGVDMGASISPESALPSRFMLEHHVDRYSTLNVALLGELAMR</sequence>
<proteinExistence type="predicted"/>
<accession>A0A8T8S9B1</accession>
<name>A0A8T8S9B1_9BASI</name>
<feature type="non-terminal residue" evidence="2">
    <location>
        <position position="338"/>
    </location>
</feature>
<reference evidence="2" key="1">
    <citation type="submission" date="2016-04" db="EMBL/GenBank/DDBJ databases">
        <authorList>
            <person name="Nguyen H.D."/>
            <person name="Samba Siva P."/>
            <person name="Cullis J."/>
            <person name="Levesque C.A."/>
            <person name="Hambleton S."/>
        </authorList>
    </citation>
    <scope>NUCLEOTIDE SEQUENCE</scope>
    <source>
        <strain evidence="2">DAOMC 236416</strain>
    </source>
</reference>
<dbReference type="EMBL" id="LWDF02002750">
    <property type="protein sequence ID" value="KAE8235465.1"/>
    <property type="molecule type" value="Genomic_DNA"/>
</dbReference>
<gene>
    <name evidence="2" type="ORF">A4X13_0g9484</name>
</gene>
<keyword evidence="3" id="KW-1185">Reference proteome</keyword>
<reference evidence="2" key="2">
    <citation type="journal article" date="2019" name="IMA Fungus">
        <title>Genome sequencing and comparison of five Tilletia species to identify candidate genes for the detection of regulated species infecting wheat.</title>
        <authorList>
            <person name="Nguyen H.D.T."/>
            <person name="Sultana T."/>
            <person name="Kesanakurti P."/>
            <person name="Hambleton S."/>
        </authorList>
    </citation>
    <scope>NUCLEOTIDE SEQUENCE</scope>
    <source>
        <strain evidence="2">DAOMC 236416</strain>
    </source>
</reference>
<dbReference type="Proteomes" id="UP000077521">
    <property type="component" value="Unassembled WGS sequence"/>
</dbReference>
<evidence type="ECO:0000313" key="2">
    <source>
        <dbReference type="EMBL" id="KAE8235465.1"/>
    </source>
</evidence>
<dbReference type="AlphaFoldDB" id="A0A8T8S9B1"/>
<organism evidence="2 3">
    <name type="scientific">Tilletia indica</name>
    <dbReference type="NCBI Taxonomy" id="43049"/>
    <lineage>
        <taxon>Eukaryota</taxon>
        <taxon>Fungi</taxon>
        <taxon>Dikarya</taxon>
        <taxon>Basidiomycota</taxon>
        <taxon>Ustilaginomycotina</taxon>
        <taxon>Exobasidiomycetes</taxon>
        <taxon>Tilletiales</taxon>
        <taxon>Tilletiaceae</taxon>
        <taxon>Tilletia</taxon>
    </lineage>
</organism>
<protein>
    <submittedName>
        <fullName evidence="2">Uncharacterized protein</fullName>
    </submittedName>
</protein>
<feature type="region of interest" description="Disordered" evidence="1">
    <location>
        <begin position="1"/>
        <end position="42"/>
    </location>
</feature>
<comment type="caution">
    <text evidence="2">The sequence shown here is derived from an EMBL/GenBank/DDBJ whole genome shotgun (WGS) entry which is preliminary data.</text>
</comment>
<evidence type="ECO:0000313" key="3">
    <source>
        <dbReference type="Proteomes" id="UP000077521"/>
    </source>
</evidence>